<keyword evidence="2" id="KW-1185">Reference proteome</keyword>
<dbReference type="Proteomes" id="UP000060487">
    <property type="component" value="Unassembled WGS sequence"/>
</dbReference>
<sequence>MVCNIMKIHHFIMPINNLCQRHMTRDKGGLSEQMLMPQLTGVLADLLWVKT</sequence>
<protein>
    <submittedName>
        <fullName evidence="1">Uncharacterized protein</fullName>
    </submittedName>
</protein>
<evidence type="ECO:0000313" key="2">
    <source>
        <dbReference type="Proteomes" id="UP000060487"/>
    </source>
</evidence>
<name>A0ABR5SCX4_9BACT</name>
<evidence type="ECO:0000313" key="1">
    <source>
        <dbReference type="EMBL" id="KWT82482.1"/>
    </source>
</evidence>
<dbReference type="EMBL" id="LNQR01000089">
    <property type="protein sequence ID" value="KWT82482.1"/>
    <property type="molecule type" value="Genomic_DNA"/>
</dbReference>
<organism evidence="1 2">
    <name type="scientific">Candidatus Magnetominusculus xianensis</name>
    <dbReference type="NCBI Taxonomy" id="1748249"/>
    <lineage>
        <taxon>Bacteria</taxon>
        <taxon>Pseudomonadati</taxon>
        <taxon>Nitrospirota</taxon>
        <taxon>Nitrospiria</taxon>
        <taxon>Nitrospirales</taxon>
        <taxon>Nitrospiraceae</taxon>
        <taxon>Candidatus Magnetominusculus</taxon>
    </lineage>
</organism>
<comment type="caution">
    <text evidence="1">The sequence shown here is derived from an EMBL/GenBank/DDBJ whole genome shotgun (WGS) entry which is preliminary data.</text>
</comment>
<reference evidence="1 2" key="1">
    <citation type="submission" date="2015-11" db="EMBL/GenBank/DDBJ databases">
        <authorList>
            <person name="Lin W."/>
        </authorList>
    </citation>
    <scope>NUCLEOTIDE SEQUENCE [LARGE SCALE GENOMIC DNA]</scope>
    <source>
        <strain evidence="1 2">HCH-1</strain>
    </source>
</reference>
<gene>
    <name evidence="1" type="ORF">ASN18_2514</name>
</gene>
<accession>A0ABR5SCX4</accession>
<proteinExistence type="predicted"/>